<proteinExistence type="predicted"/>
<feature type="region of interest" description="Disordered" evidence="1">
    <location>
        <begin position="120"/>
        <end position="145"/>
    </location>
</feature>
<organism evidence="2">
    <name type="scientific">Capitella teleta</name>
    <name type="common">Polychaete worm</name>
    <dbReference type="NCBI Taxonomy" id="283909"/>
    <lineage>
        <taxon>Eukaryota</taxon>
        <taxon>Metazoa</taxon>
        <taxon>Spiralia</taxon>
        <taxon>Lophotrochozoa</taxon>
        <taxon>Annelida</taxon>
        <taxon>Polychaeta</taxon>
        <taxon>Sedentaria</taxon>
        <taxon>Scolecida</taxon>
        <taxon>Capitellidae</taxon>
        <taxon>Capitella</taxon>
    </lineage>
</organism>
<feature type="non-terminal residue" evidence="2">
    <location>
        <position position="1"/>
    </location>
</feature>
<feature type="non-terminal residue" evidence="2">
    <location>
        <position position="177"/>
    </location>
</feature>
<gene>
    <name evidence="2" type="ORF">CAPTEDRAFT_200003</name>
</gene>
<evidence type="ECO:0008006" key="3">
    <source>
        <dbReference type="Google" id="ProtNLM"/>
    </source>
</evidence>
<reference evidence="2" key="1">
    <citation type="journal article" date="2013" name="Nature">
        <title>Insights into bilaterian evolution from three spiralian genomes.</title>
        <authorList>
            <person name="Simakov O."/>
            <person name="Marletaz F."/>
            <person name="Cho S.J."/>
            <person name="Edsinger-Gonzales E."/>
            <person name="Havlak P."/>
            <person name="Hellsten U."/>
            <person name="Kuo D.H."/>
            <person name="Larsson T."/>
            <person name="Lv J."/>
            <person name="Arendt D."/>
            <person name="Savage R."/>
            <person name="Osoegawa K."/>
            <person name="de Jong P."/>
            <person name="Grimwood J."/>
            <person name="Chapman J.A."/>
            <person name="Shapiro H."/>
            <person name="Aerts A."/>
            <person name="Otillar R.P."/>
            <person name="Terry A.Y."/>
            <person name="Boore J.L."/>
            <person name="Grigoriev I.V."/>
            <person name="Lindberg D.R."/>
            <person name="Seaver E.C."/>
            <person name="Weisblat D.A."/>
            <person name="Putnam N.H."/>
            <person name="Rokhsar D.S."/>
        </authorList>
    </citation>
    <scope>NUCLEOTIDE SEQUENCE</scope>
    <source>
        <strain evidence="2">I ESC-2004</strain>
    </source>
</reference>
<dbReference type="InParanoid" id="R7TJN5"/>
<dbReference type="EMBL" id="KB309570">
    <property type="protein sequence ID" value="ELT93914.1"/>
    <property type="molecule type" value="Genomic_DNA"/>
</dbReference>
<evidence type="ECO:0000313" key="2">
    <source>
        <dbReference type="EMBL" id="ELT93914.1"/>
    </source>
</evidence>
<dbReference type="InterPro" id="IPR027417">
    <property type="entry name" value="P-loop_NTPase"/>
</dbReference>
<dbReference type="Gene3D" id="3.40.50.300">
    <property type="entry name" value="P-loop containing nucleotide triphosphate hydrolases"/>
    <property type="match status" value="1"/>
</dbReference>
<sequence>PLKALIADQVKVFRDQGLSCVGLLPKEDGDLEGFCQGKYNLVISSPEALLDDGELGMKYEHCLKKLNICLITYDEAHVIRECKELQLPLEGSPKRKVTPSPKVTVGQSQKLPFHIARRLKGKKRHAQKDFNPGKRTHQTHPTPPVALVDDVDHIVTKHDNFYVMQQELNTFDGSQKR</sequence>
<protein>
    <recommendedName>
        <fullName evidence="3">Helicase ATP-binding domain-containing protein</fullName>
    </recommendedName>
</protein>
<accession>R7TJN5</accession>
<evidence type="ECO:0000256" key="1">
    <source>
        <dbReference type="SAM" id="MobiDB-lite"/>
    </source>
</evidence>
<dbReference type="AlphaFoldDB" id="R7TJN5"/>
<dbReference type="OrthoDB" id="2499463at2759"/>
<name>R7TJN5_CAPTE</name>
<dbReference type="HOGENOM" id="CLU_1528898_0_0_1"/>